<dbReference type="Pfam" id="PF00582">
    <property type="entry name" value="Usp"/>
    <property type="match status" value="1"/>
</dbReference>
<sequence>MYKTILCAIEASQEGKKVLAKASELAKCYGSKLIVINVLPYTLLPKDYQKTLQDDISPKVEKITASFGIPLKNCLIKVGKPYEVICKVAGKKKADLIVIGTHSKKGLRAAIGSTATGVSNNAKCDVTLFRI</sequence>
<gene>
    <name evidence="4" type="ORF">COB20_14335</name>
</gene>
<dbReference type="PIRSF" id="PIRSF006276">
    <property type="entry name" value="UspA"/>
    <property type="match status" value="1"/>
</dbReference>
<evidence type="ECO:0000256" key="2">
    <source>
        <dbReference type="PIRNR" id="PIRNR006276"/>
    </source>
</evidence>
<dbReference type="PANTHER" id="PTHR46268:SF6">
    <property type="entry name" value="UNIVERSAL STRESS PROTEIN UP12"/>
    <property type="match status" value="1"/>
</dbReference>
<dbReference type="EMBL" id="NVUL01000091">
    <property type="protein sequence ID" value="PCI74831.1"/>
    <property type="molecule type" value="Genomic_DNA"/>
</dbReference>
<keyword evidence="2" id="KW-0963">Cytoplasm</keyword>
<accession>A0A2A4WXS2</accession>
<dbReference type="GO" id="GO:0005737">
    <property type="term" value="C:cytoplasm"/>
    <property type="evidence" value="ECO:0007669"/>
    <property type="project" value="UniProtKB-SubCell"/>
</dbReference>
<dbReference type="PANTHER" id="PTHR46268">
    <property type="entry name" value="STRESS RESPONSE PROTEIN NHAX"/>
    <property type="match status" value="1"/>
</dbReference>
<evidence type="ECO:0000313" key="5">
    <source>
        <dbReference type="Proteomes" id="UP000218767"/>
    </source>
</evidence>
<comment type="subcellular location">
    <subcellularLocation>
        <location evidence="2">Cytoplasm</location>
    </subcellularLocation>
</comment>
<dbReference type="InterPro" id="IPR014729">
    <property type="entry name" value="Rossmann-like_a/b/a_fold"/>
</dbReference>
<evidence type="ECO:0000259" key="3">
    <source>
        <dbReference type="Pfam" id="PF00582"/>
    </source>
</evidence>
<evidence type="ECO:0000256" key="1">
    <source>
        <dbReference type="ARBA" id="ARBA00008791"/>
    </source>
</evidence>
<name>A0A2A4WXS2_9GAMM</name>
<protein>
    <recommendedName>
        <fullName evidence="2">Universal stress protein</fullName>
    </recommendedName>
</protein>
<evidence type="ECO:0000313" key="4">
    <source>
        <dbReference type="EMBL" id="PCI74831.1"/>
    </source>
</evidence>
<dbReference type="AlphaFoldDB" id="A0A2A4WXS2"/>
<dbReference type="Gene3D" id="3.40.50.620">
    <property type="entry name" value="HUPs"/>
    <property type="match status" value="1"/>
</dbReference>
<dbReference type="Proteomes" id="UP000218767">
    <property type="component" value="Unassembled WGS sequence"/>
</dbReference>
<comment type="caution">
    <text evidence="4">The sequence shown here is derived from an EMBL/GenBank/DDBJ whole genome shotgun (WGS) entry which is preliminary data.</text>
</comment>
<dbReference type="PRINTS" id="PR01438">
    <property type="entry name" value="UNVRSLSTRESS"/>
</dbReference>
<feature type="domain" description="UspA" evidence="3">
    <location>
        <begin position="1"/>
        <end position="130"/>
    </location>
</feature>
<dbReference type="InterPro" id="IPR006015">
    <property type="entry name" value="Universal_stress_UspA"/>
</dbReference>
<dbReference type="CDD" id="cd00293">
    <property type="entry name" value="USP-like"/>
    <property type="match status" value="1"/>
</dbReference>
<reference evidence="5" key="1">
    <citation type="submission" date="2017-08" db="EMBL/GenBank/DDBJ databases">
        <title>A dynamic microbial community with high functional redundancy inhabits the cold, oxic subseafloor aquifer.</title>
        <authorList>
            <person name="Tully B.J."/>
            <person name="Wheat C.G."/>
            <person name="Glazer B.T."/>
            <person name="Huber J.A."/>
        </authorList>
    </citation>
    <scope>NUCLEOTIDE SEQUENCE [LARGE SCALE GENOMIC DNA]</scope>
</reference>
<proteinExistence type="inferred from homology"/>
<comment type="similarity">
    <text evidence="1 2">Belongs to the universal stress protein A family.</text>
</comment>
<organism evidence="4 5">
    <name type="scientific">SAR86 cluster bacterium</name>
    <dbReference type="NCBI Taxonomy" id="2030880"/>
    <lineage>
        <taxon>Bacteria</taxon>
        <taxon>Pseudomonadati</taxon>
        <taxon>Pseudomonadota</taxon>
        <taxon>Gammaproteobacteria</taxon>
        <taxon>SAR86 cluster</taxon>
    </lineage>
</organism>
<dbReference type="InterPro" id="IPR006016">
    <property type="entry name" value="UspA"/>
</dbReference>
<dbReference type="SUPFAM" id="SSF52402">
    <property type="entry name" value="Adenine nucleotide alpha hydrolases-like"/>
    <property type="match status" value="1"/>
</dbReference>